<proteinExistence type="predicted"/>
<gene>
    <name evidence="1" type="ORF">QWZ15_12710</name>
</gene>
<dbReference type="RefSeq" id="WP_163386498.1">
    <property type="nucleotide sequence ID" value="NZ_JAUFQS010000012.1"/>
</dbReference>
<dbReference type="Proteomes" id="UP001236663">
    <property type="component" value="Unassembled WGS sequence"/>
</dbReference>
<name>A0ABT8C8J8_9BACT</name>
<keyword evidence="2" id="KW-1185">Reference proteome</keyword>
<protein>
    <submittedName>
        <fullName evidence="1">Uncharacterized protein</fullName>
    </submittedName>
</protein>
<sequence>MITYTEYEAYFLDLATRYHRIAHSEENNHFAIMDIDDILSAMNSSLNFDTPSMILENPEGRLSFKNNGMRDENFGAFLILQQCLTRGDVQQRRAAMDLTKSVGMGVAGRMHLDKTNRFKGTKTAPRFIEFFDLSQVKYFKVGPIFSNCYGWRFEFNIGQDATLYYEPADWD</sequence>
<reference evidence="2" key="1">
    <citation type="journal article" date="2019" name="Int. J. Syst. Evol. Microbiol.">
        <title>The Global Catalogue of Microorganisms (GCM) 10K type strain sequencing project: providing services to taxonomists for standard genome sequencing and annotation.</title>
        <authorList>
            <consortium name="The Broad Institute Genomics Platform"/>
            <consortium name="The Broad Institute Genome Sequencing Center for Infectious Disease"/>
            <person name="Wu L."/>
            <person name="Ma J."/>
        </authorList>
    </citation>
    <scope>NUCLEOTIDE SEQUENCE [LARGE SCALE GENOMIC DNA]</scope>
    <source>
        <strain evidence="2">CECT 7706</strain>
    </source>
</reference>
<organism evidence="1 2">
    <name type="scientific">Cyclobacterium jeungdonense</name>
    <dbReference type="NCBI Taxonomy" id="708087"/>
    <lineage>
        <taxon>Bacteria</taxon>
        <taxon>Pseudomonadati</taxon>
        <taxon>Bacteroidota</taxon>
        <taxon>Cytophagia</taxon>
        <taxon>Cytophagales</taxon>
        <taxon>Cyclobacteriaceae</taxon>
        <taxon>Cyclobacterium</taxon>
    </lineage>
</organism>
<evidence type="ECO:0000313" key="1">
    <source>
        <dbReference type="EMBL" id="MDN3688697.1"/>
    </source>
</evidence>
<dbReference type="EMBL" id="JAUFQS010000012">
    <property type="protein sequence ID" value="MDN3688697.1"/>
    <property type="molecule type" value="Genomic_DNA"/>
</dbReference>
<accession>A0ABT8C8J8</accession>
<comment type="caution">
    <text evidence="1">The sequence shown here is derived from an EMBL/GenBank/DDBJ whole genome shotgun (WGS) entry which is preliminary data.</text>
</comment>
<evidence type="ECO:0000313" key="2">
    <source>
        <dbReference type="Proteomes" id="UP001236663"/>
    </source>
</evidence>